<gene>
    <name evidence="3" type="primary">RvY_15356</name>
    <name evidence="3" type="synonym">RvY_15356.1</name>
    <name evidence="3" type="ORF">RvY_15356-1</name>
</gene>
<dbReference type="GO" id="GO:0005929">
    <property type="term" value="C:cilium"/>
    <property type="evidence" value="ECO:0007669"/>
    <property type="project" value="TreeGrafter"/>
</dbReference>
<feature type="region of interest" description="Disordered" evidence="2">
    <location>
        <begin position="493"/>
        <end position="512"/>
    </location>
</feature>
<feature type="coiled-coil region" evidence="1">
    <location>
        <begin position="163"/>
        <end position="386"/>
    </location>
</feature>
<accession>A0A1D1VW83</accession>
<feature type="compositionally biased region" description="Polar residues" evidence="2">
    <location>
        <begin position="493"/>
        <end position="509"/>
    </location>
</feature>
<dbReference type="GO" id="GO:0035735">
    <property type="term" value="P:intraciliary transport involved in cilium assembly"/>
    <property type="evidence" value="ECO:0007669"/>
    <property type="project" value="TreeGrafter"/>
</dbReference>
<dbReference type="STRING" id="947166.A0A1D1VW83"/>
<dbReference type="AlphaFoldDB" id="A0A1D1VW83"/>
<name>A0A1D1VW83_RAMVA</name>
<evidence type="ECO:0000256" key="1">
    <source>
        <dbReference type="SAM" id="Coils"/>
    </source>
</evidence>
<evidence type="ECO:0000313" key="4">
    <source>
        <dbReference type="Proteomes" id="UP000186922"/>
    </source>
</evidence>
<protein>
    <submittedName>
        <fullName evidence="3">Uncharacterized protein</fullName>
    </submittedName>
</protein>
<dbReference type="EMBL" id="BDGG01000012">
    <property type="protein sequence ID" value="GAV05186.1"/>
    <property type="molecule type" value="Genomic_DNA"/>
</dbReference>
<sequence>MASALGRPPSARPGTATQVTGAPATARPGTASRLAAQAASTTTVRTATAGRPGTGRSVVPHVATDAAERLRTARGLPSAKGRLGMRNTKDRAYFIGTLRAKILEIINETNRLNKESQDFATLKDFAASTRGEHGALVKTVSALRGTQRDYEALLESFARGVTNDDIRAETRELQQQSRELTAEVQELLNEREGRELELTNLQETTRKYETAGDSLLHEMSAEDQAKYRELQDELQRQSVMEEQLIKELESLKHGERAKMEEELSFVPLKKEAAQVYSRIRDLQSTLEDVRQQINRPPVQELKRLVDQIKQENAEVSALERQYRTLQDIMSTIQQQGTVSSAGTASYPLSGYQDRYEELTAELKSSEAENLRKLEQLSKNVDALNELPITSEADVRKSGEQLRSTVGKVQHAQRMCEDLLQMNLEEYTRELRKIELLLVTLNKEKQQRQTDISKWEKEFQIGGDIKVVLTKRNEDLKRELSRLQQEKTSLTQAVSESRNALQQQKTSLSKKPTHQKIIEAEHELQKLQAQTFDLEEVLADAKLTGTYEEVKASVLQKAREVNAMLQRLAQLENSADQEIP</sequence>
<feature type="region of interest" description="Disordered" evidence="2">
    <location>
        <begin position="1"/>
        <end position="57"/>
    </location>
</feature>
<keyword evidence="4" id="KW-1185">Reference proteome</keyword>
<organism evidence="3 4">
    <name type="scientific">Ramazzottius varieornatus</name>
    <name type="common">Water bear</name>
    <name type="synonym">Tardigrade</name>
    <dbReference type="NCBI Taxonomy" id="947166"/>
    <lineage>
        <taxon>Eukaryota</taxon>
        <taxon>Metazoa</taxon>
        <taxon>Ecdysozoa</taxon>
        <taxon>Tardigrada</taxon>
        <taxon>Eutardigrada</taxon>
        <taxon>Parachela</taxon>
        <taxon>Hypsibioidea</taxon>
        <taxon>Ramazzottiidae</taxon>
        <taxon>Ramazzottius</taxon>
    </lineage>
</organism>
<keyword evidence="1" id="KW-0175">Coiled coil</keyword>
<dbReference type="PANTHER" id="PTHR31432:SF0">
    <property type="entry name" value="INTRAFLAGELLAR TRANSPORT PROTEIN 74 HOMOLOG"/>
    <property type="match status" value="1"/>
</dbReference>
<evidence type="ECO:0000313" key="3">
    <source>
        <dbReference type="EMBL" id="GAV05186.1"/>
    </source>
</evidence>
<dbReference type="OrthoDB" id="444379at2759"/>
<comment type="caution">
    <text evidence="3">The sequence shown here is derived from an EMBL/GenBank/DDBJ whole genome shotgun (WGS) entry which is preliminary data.</text>
</comment>
<dbReference type="InterPro" id="IPR029602">
    <property type="entry name" value="IFT74"/>
</dbReference>
<dbReference type="GO" id="GO:0030992">
    <property type="term" value="C:intraciliary transport particle B"/>
    <property type="evidence" value="ECO:0007669"/>
    <property type="project" value="InterPro"/>
</dbReference>
<dbReference type="PANTHER" id="PTHR31432">
    <property type="entry name" value="INTRAFLAGELLAR TRANSPORT PROTEIN 74 HOMOLOG"/>
    <property type="match status" value="1"/>
</dbReference>
<evidence type="ECO:0000256" key="2">
    <source>
        <dbReference type="SAM" id="MobiDB-lite"/>
    </source>
</evidence>
<feature type="compositionally biased region" description="Low complexity" evidence="2">
    <location>
        <begin position="20"/>
        <end position="56"/>
    </location>
</feature>
<proteinExistence type="predicted"/>
<dbReference type="GO" id="GO:0048487">
    <property type="term" value="F:beta-tubulin binding"/>
    <property type="evidence" value="ECO:0007669"/>
    <property type="project" value="InterPro"/>
</dbReference>
<reference evidence="3 4" key="1">
    <citation type="journal article" date="2016" name="Nat. Commun.">
        <title>Extremotolerant tardigrade genome and improved radiotolerance of human cultured cells by tardigrade-unique protein.</title>
        <authorList>
            <person name="Hashimoto T."/>
            <person name="Horikawa D.D."/>
            <person name="Saito Y."/>
            <person name="Kuwahara H."/>
            <person name="Kozuka-Hata H."/>
            <person name="Shin-I T."/>
            <person name="Minakuchi Y."/>
            <person name="Ohishi K."/>
            <person name="Motoyama A."/>
            <person name="Aizu T."/>
            <person name="Enomoto A."/>
            <person name="Kondo K."/>
            <person name="Tanaka S."/>
            <person name="Hara Y."/>
            <person name="Koshikawa S."/>
            <person name="Sagara H."/>
            <person name="Miura T."/>
            <person name="Yokobori S."/>
            <person name="Miyagawa K."/>
            <person name="Suzuki Y."/>
            <person name="Kubo T."/>
            <person name="Oyama M."/>
            <person name="Kohara Y."/>
            <person name="Fujiyama A."/>
            <person name="Arakawa K."/>
            <person name="Katayama T."/>
            <person name="Toyoda A."/>
            <person name="Kunieda T."/>
        </authorList>
    </citation>
    <scope>NUCLEOTIDE SEQUENCE [LARGE SCALE GENOMIC DNA]</scope>
    <source>
        <strain evidence="3 4">YOKOZUNA-1</strain>
    </source>
</reference>
<dbReference type="Proteomes" id="UP000186922">
    <property type="component" value="Unassembled WGS sequence"/>
</dbReference>